<comment type="caution">
    <text evidence="2">The sequence shown here is derived from an EMBL/GenBank/DDBJ whole genome shotgun (WGS) entry which is preliminary data.</text>
</comment>
<dbReference type="Proteomes" id="UP000538147">
    <property type="component" value="Unassembled WGS sequence"/>
</dbReference>
<organism evidence="2 3">
    <name type="scientific">Polymorphobacter multimanifer</name>
    <dbReference type="NCBI Taxonomy" id="1070431"/>
    <lineage>
        <taxon>Bacteria</taxon>
        <taxon>Pseudomonadati</taxon>
        <taxon>Pseudomonadota</taxon>
        <taxon>Alphaproteobacteria</taxon>
        <taxon>Sphingomonadales</taxon>
        <taxon>Sphingosinicellaceae</taxon>
        <taxon>Polymorphobacter</taxon>
    </lineage>
</organism>
<dbReference type="AlphaFoldDB" id="A0A841LAJ0"/>
<dbReference type="PANTHER" id="PTHR38589:SF1">
    <property type="entry name" value="BLR0621 PROTEIN"/>
    <property type="match status" value="1"/>
</dbReference>
<dbReference type="GO" id="GO:0016740">
    <property type="term" value="F:transferase activity"/>
    <property type="evidence" value="ECO:0007669"/>
    <property type="project" value="InterPro"/>
</dbReference>
<dbReference type="RefSeq" id="WP_373289710.1">
    <property type="nucleotide sequence ID" value="NZ_BMOX01000010.1"/>
</dbReference>
<gene>
    <name evidence="2" type="ORF">FHS79_000325</name>
</gene>
<feature type="domain" description="L,D-TPase catalytic" evidence="1">
    <location>
        <begin position="21"/>
        <end position="152"/>
    </location>
</feature>
<accession>A0A841LAJ0</accession>
<proteinExistence type="predicted"/>
<evidence type="ECO:0000313" key="2">
    <source>
        <dbReference type="EMBL" id="MBB6226172.1"/>
    </source>
</evidence>
<dbReference type="Pfam" id="PF03734">
    <property type="entry name" value="YkuD"/>
    <property type="match status" value="1"/>
</dbReference>
<dbReference type="InterPro" id="IPR005490">
    <property type="entry name" value="LD_TPept_cat_dom"/>
</dbReference>
<keyword evidence="3" id="KW-1185">Reference proteome</keyword>
<reference evidence="2 3" key="1">
    <citation type="submission" date="2020-08" db="EMBL/GenBank/DDBJ databases">
        <title>Genomic Encyclopedia of Type Strains, Phase IV (KMG-IV): sequencing the most valuable type-strain genomes for metagenomic binning, comparative biology and taxonomic classification.</title>
        <authorList>
            <person name="Goeker M."/>
        </authorList>
    </citation>
    <scope>NUCLEOTIDE SEQUENCE [LARGE SCALE GENOMIC DNA]</scope>
    <source>
        <strain evidence="2 3">DSM 102189</strain>
    </source>
</reference>
<dbReference type="EMBL" id="JACIIV010000002">
    <property type="protein sequence ID" value="MBB6226172.1"/>
    <property type="molecule type" value="Genomic_DNA"/>
</dbReference>
<sequence>MSNLTASIGAGTLTFDSETVPARFGRNGACAAEAKREGDGMTPYGSWPLRTLLLRPDRALAAPKTLLPWRWLRRNDGWSDDAADPAYNRPVQHPHDFSAERLWRDDGAYDVVLVLGHNDAPPVPGLGSAIFLHCEQPDGRATEGCVAVARDVLLRWLPLLASNAAIEIGK</sequence>
<name>A0A841LAJ0_9SPHN</name>
<dbReference type="PANTHER" id="PTHR38589">
    <property type="entry name" value="BLR0621 PROTEIN"/>
    <property type="match status" value="1"/>
</dbReference>
<protein>
    <submittedName>
        <fullName evidence="2">L,D-peptidoglycan transpeptidase YkuD (ErfK/YbiS/YcfS/YnhG family)</fullName>
    </submittedName>
</protein>
<evidence type="ECO:0000259" key="1">
    <source>
        <dbReference type="Pfam" id="PF03734"/>
    </source>
</evidence>
<evidence type="ECO:0000313" key="3">
    <source>
        <dbReference type="Proteomes" id="UP000538147"/>
    </source>
</evidence>